<dbReference type="GO" id="GO:0055085">
    <property type="term" value="P:transmembrane transport"/>
    <property type="evidence" value="ECO:0007669"/>
    <property type="project" value="InterPro"/>
</dbReference>
<dbReference type="InterPro" id="IPR050366">
    <property type="entry name" value="BP-dependent_transpt_permease"/>
</dbReference>
<dbReference type="InterPro" id="IPR000515">
    <property type="entry name" value="MetI-like"/>
</dbReference>
<feature type="transmembrane region" description="Helical" evidence="7">
    <location>
        <begin position="201"/>
        <end position="226"/>
    </location>
</feature>
<dbReference type="CDD" id="cd06261">
    <property type="entry name" value="TM_PBP2"/>
    <property type="match status" value="1"/>
</dbReference>
<feature type="transmembrane region" description="Helical" evidence="7">
    <location>
        <begin position="20"/>
        <end position="37"/>
    </location>
</feature>
<evidence type="ECO:0000256" key="6">
    <source>
        <dbReference type="ARBA" id="ARBA00023136"/>
    </source>
</evidence>
<feature type="domain" description="ABC transmembrane type-1" evidence="8">
    <location>
        <begin position="80"/>
        <end position="275"/>
    </location>
</feature>
<dbReference type="Pfam" id="PF00528">
    <property type="entry name" value="BPD_transp_1"/>
    <property type="match status" value="1"/>
</dbReference>
<keyword evidence="4 7" id="KW-0812">Transmembrane</keyword>
<dbReference type="PROSITE" id="PS50928">
    <property type="entry name" value="ABC_TM1"/>
    <property type="match status" value="1"/>
</dbReference>
<feature type="transmembrane region" description="Helical" evidence="7">
    <location>
        <begin position="83"/>
        <end position="108"/>
    </location>
</feature>
<dbReference type="PANTHER" id="PTHR43386">
    <property type="entry name" value="OLIGOPEPTIDE TRANSPORT SYSTEM PERMEASE PROTEIN APPC"/>
    <property type="match status" value="1"/>
</dbReference>
<keyword evidence="6 7" id="KW-0472">Membrane</keyword>
<keyword evidence="2 7" id="KW-0813">Transport</keyword>
<keyword evidence="3" id="KW-1003">Cell membrane</keyword>
<dbReference type="InterPro" id="IPR035906">
    <property type="entry name" value="MetI-like_sf"/>
</dbReference>
<dbReference type="STRING" id="1903181.BTN85_2163"/>
<dbReference type="SUPFAM" id="SSF161098">
    <property type="entry name" value="MetI-like"/>
    <property type="match status" value="1"/>
</dbReference>
<protein>
    <submittedName>
        <fullName evidence="9">ABC-type dipeptide/oligopeptide/nickel transport system, permease component</fullName>
    </submittedName>
</protein>
<evidence type="ECO:0000256" key="4">
    <source>
        <dbReference type="ARBA" id="ARBA00022692"/>
    </source>
</evidence>
<evidence type="ECO:0000313" key="10">
    <source>
        <dbReference type="Proteomes" id="UP000185744"/>
    </source>
</evidence>
<evidence type="ECO:0000256" key="5">
    <source>
        <dbReference type="ARBA" id="ARBA00022989"/>
    </source>
</evidence>
<evidence type="ECO:0000313" key="9">
    <source>
        <dbReference type="EMBL" id="OKY77512.1"/>
    </source>
</evidence>
<evidence type="ECO:0000259" key="8">
    <source>
        <dbReference type="PROSITE" id="PS50928"/>
    </source>
</evidence>
<evidence type="ECO:0000256" key="1">
    <source>
        <dbReference type="ARBA" id="ARBA00004651"/>
    </source>
</evidence>
<dbReference type="EMBL" id="MSDW01000002">
    <property type="protein sequence ID" value="OKY77512.1"/>
    <property type="molecule type" value="Genomic_DNA"/>
</dbReference>
<dbReference type="Gene3D" id="1.10.3720.10">
    <property type="entry name" value="MetI-like"/>
    <property type="match status" value="1"/>
</dbReference>
<gene>
    <name evidence="9" type="ORF">BTN85_2163</name>
</gene>
<evidence type="ECO:0000256" key="2">
    <source>
        <dbReference type="ARBA" id="ARBA00022448"/>
    </source>
</evidence>
<proteinExistence type="inferred from homology"/>
<comment type="similarity">
    <text evidence="7">Belongs to the binding-protein-dependent transport system permease family.</text>
</comment>
<name>A0A1Q6DT63_METT1</name>
<comment type="subcellular location">
    <subcellularLocation>
        <location evidence="1 7">Cell membrane</location>
        <topology evidence="1 7">Multi-pass membrane protein</topology>
    </subcellularLocation>
</comment>
<comment type="caution">
    <text evidence="9">The sequence shown here is derived from an EMBL/GenBank/DDBJ whole genome shotgun (WGS) entry which is preliminary data.</text>
</comment>
<evidence type="ECO:0000256" key="7">
    <source>
        <dbReference type="RuleBase" id="RU363032"/>
    </source>
</evidence>
<dbReference type="InParanoid" id="A0A1Q6DT63"/>
<dbReference type="AlphaFoldDB" id="A0A1Q6DT63"/>
<dbReference type="Proteomes" id="UP000185744">
    <property type="component" value="Unassembled WGS sequence"/>
</dbReference>
<dbReference type="GO" id="GO:0005886">
    <property type="term" value="C:plasma membrane"/>
    <property type="evidence" value="ECO:0007669"/>
    <property type="project" value="UniProtKB-SubCell"/>
</dbReference>
<accession>A0A1Q6DT63</accession>
<keyword evidence="5 7" id="KW-1133">Transmembrane helix</keyword>
<dbReference type="PANTHER" id="PTHR43386:SF1">
    <property type="entry name" value="D,D-DIPEPTIDE TRANSPORT SYSTEM PERMEASE PROTEIN DDPC-RELATED"/>
    <property type="match status" value="1"/>
</dbReference>
<sequence length="292" mass="31631">MLKSLKQIRDEINTVSGYKIIIGTSIVLFFLFIAFAAPHLTQWDPEKQGVGPRLEKPSGEHKLGTTYMGYDLFSRTLFGTRTALSVVLIATALAMAIGIPLGLISGYIGGYSDRLMVLITDALYSFPGILLALLVAAILGGGIINAALAVSVVYIPQYFRVIRNHVMSVKEELYVKGAEAIGSPKRDTIIKYILPNVSQSIPVILTLNAADGVLTLAGLSFLGFGITPPTPSWGYDLKTASSYLGLAESYPEVWYWSLVPGLAIVVLILGFTLLGEGLNDILNPKLREGRRR</sequence>
<evidence type="ECO:0000256" key="3">
    <source>
        <dbReference type="ARBA" id="ARBA00022475"/>
    </source>
</evidence>
<reference evidence="9" key="1">
    <citation type="submission" date="2016-12" db="EMBL/GenBank/DDBJ databases">
        <title>Discovery of methanogenic haloarchaea.</title>
        <authorList>
            <person name="Sorokin D.Y."/>
            <person name="Makarova K.S."/>
            <person name="Abbas B."/>
            <person name="Ferrer M."/>
            <person name="Golyshin P.N."/>
        </authorList>
    </citation>
    <scope>NUCLEOTIDE SEQUENCE [LARGE SCALE GENOMIC DNA]</scope>
    <source>
        <strain evidence="9">HMET1</strain>
    </source>
</reference>
<organism evidence="9 10">
    <name type="scientific">Methanohalarchaeum thermophilum</name>
    <dbReference type="NCBI Taxonomy" id="1903181"/>
    <lineage>
        <taxon>Archaea</taxon>
        <taxon>Methanobacteriati</taxon>
        <taxon>Methanobacteriota</taxon>
        <taxon>Methanonatronarchaeia</taxon>
        <taxon>Methanonatronarchaeales</taxon>
        <taxon>Methanonatronarchaeaceae</taxon>
        <taxon>Candidatus Methanohalarchaeum</taxon>
    </lineage>
</organism>
<feature type="transmembrane region" description="Helical" evidence="7">
    <location>
        <begin position="128"/>
        <end position="155"/>
    </location>
</feature>
<feature type="transmembrane region" description="Helical" evidence="7">
    <location>
        <begin position="253"/>
        <end position="275"/>
    </location>
</feature>
<keyword evidence="10" id="KW-1185">Reference proteome</keyword>